<dbReference type="InterPro" id="IPR020845">
    <property type="entry name" value="AMP-binding_CS"/>
</dbReference>
<dbReference type="Pfam" id="PF16177">
    <property type="entry name" value="ACAS_N"/>
    <property type="match status" value="1"/>
</dbReference>
<dbReference type="InterPro" id="IPR025110">
    <property type="entry name" value="AMP-bd_C"/>
</dbReference>
<dbReference type="EMBL" id="BAABJP010000024">
    <property type="protein sequence ID" value="GAA5161344.1"/>
    <property type="molecule type" value="Genomic_DNA"/>
</dbReference>
<evidence type="ECO:0000313" key="9">
    <source>
        <dbReference type="Proteomes" id="UP001428817"/>
    </source>
</evidence>
<dbReference type="InterPro" id="IPR005914">
    <property type="entry name" value="Acac_CoA_synth"/>
</dbReference>
<evidence type="ECO:0000256" key="3">
    <source>
        <dbReference type="ARBA" id="ARBA00022741"/>
    </source>
</evidence>
<feature type="domain" description="AMP-dependent synthetase/ligase" evidence="5">
    <location>
        <begin position="105"/>
        <end position="473"/>
    </location>
</feature>
<proteinExistence type="inferred from homology"/>
<dbReference type="InterPro" id="IPR045851">
    <property type="entry name" value="AMP-bd_C_sf"/>
</dbReference>
<protein>
    <submittedName>
        <fullName evidence="8">Acetoacetate--CoA ligase</fullName>
    </submittedName>
</protein>
<dbReference type="InterPro" id="IPR032387">
    <property type="entry name" value="ACAS_N"/>
</dbReference>
<dbReference type="Gene3D" id="3.30.300.30">
    <property type="match status" value="1"/>
</dbReference>
<evidence type="ECO:0000313" key="8">
    <source>
        <dbReference type="EMBL" id="GAA5161344.1"/>
    </source>
</evidence>
<comment type="caution">
    <text evidence="8">The sequence shown here is derived from an EMBL/GenBank/DDBJ whole genome shotgun (WGS) entry which is preliminary data.</text>
</comment>
<keyword evidence="4" id="KW-0067">ATP-binding</keyword>
<comment type="similarity">
    <text evidence="1">Belongs to the ATP-dependent AMP-binding enzyme family.</text>
</comment>
<dbReference type="Pfam" id="PF00501">
    <property type="entry name" value="AMP-binding"/>
    <property type="match status" value="1"/>
</dbReference>
<dbReference type="NCBIfam" id="TIGR01217">
    <property type="entry name" value="ac_ac_CoA_syn"/>
    <property type="match status" value="1"/>
</dbReference>
<organism evidence="8 9">
    <name type="scientific">Pseudonocardia eucalypti</name>
    <dbReference type="NCBI Taxonomy" id="648755"/>
    <lineage>
        <taxon>Bacteria</taxon>
        <taxon>Bacillati</taxon>
        <taxon>Actinomycetota</taxon>
        <taxon>Actinomycetes</taxon>
        <taxon>Pseudonocardiales</taxon>
        <taxon>Pseudonocardiaceae</taxon>
        <taxon>Pseudonocardia</taxon>
    </lineage>
</organism>
<dbReference type="Proteomes" id="UP001428817">
    <property type="component" value="Unassembled WGS sequence"/>
</dbReference>
<dbReference type="RefSeq" id="WP_185060052.1">
    <property type="nucleotide sequence ID" value="NZ_BAABJP010000024.1"/>
</dbReference>
<dbReference type="PANTHER" id="PTHR42921">
    <property type="entry name" value="ACETOACETYL-COA SYNTHETASE"/>
    <property type="match status" value="1"/>
</dbReference>
<dbReference type="GO" id="GO:0016874">
    <property type="term" value="F:ligase activity"/>
    <property type="evidence" value="ECO:0007669"/>
    <property type="project" value="UniProtKB-KW"/>
</dbReference>
<sequence length="660" mass="72247">MDRELLWMPGERPTRMGDFRDWVNRDRQNDCQNYDELWQWSVTDLEGFWGSVWSYFDVIASAQPHAVLASRAMPGAEWFPGARLNLAENILRDPGSIIGVSEGVDPVTITGEELTRKVASLAAALREMGVKPGDRVAAYLPNLPQAAIALLATAAVGAVWSCCAPDFGTDGVLDRFRQIEPTVLIGVDGYRFGGRDVERLDVLTELVAALPSVEHVIVVENLRREAAPVSDLYGYSNTRHSRVPLSFDVLTAGDVEPVYTQVPFDHPLWILYSSGTTGVPKGIVHSHGGILLEHLKSHALHFDSGPGDRVFVYASTAWMVWNVLVTALGVGATIVTYDGNPTKPDVDQLFRICAEHEVTRFGTGAAYLTGCQAAAVRPVDRHDLSALRAICSTGSPLPRSTWHWVYDAVKRDLLLGSDCGGTDVCAAFIGTNPLLPVYAGEMQAPYLGVRVEAWSPEGKPLVDEVGEMVITEPMPSMPVRFWNDPDGERYRDAYFDTYPGVWRHGDWMTVTRYGGYVVHGRSDSTINRGGVRMGSADIYAVVDRVPGVASSLVIGAEQPDGGYFMPLFVTLAPGAELTDELLGRIRTEIKSRVSPRHVPDEIVAVPEIPMTITGKKLEVPIKRLLQGVAPERAVNRATLANPGALDWFIDYADQTKAVAR</sequence>
<evidence type="ECO:0000259" key="6">
    <source>
        <dbReference type="Pfam" id="PF13193"/>
    </source>
</evidence>
<evidence type="ECO:0000256" key="2">
    <source>
        <dbReference type="ARBA" id="ARBA00022598"/>
    </source>
</evidence>
<reference evidence="9" key="1">
    <citation type="journal article" date="2019" name="Int. J. Syst. Evol. Microbiol.">
        <title>The Global Catalogue of Microorganisms (GCM) 10K type strain sequencing project: providing services to taxonomists for standard genome sequencing and annotation.</title>
        <authorList>
            <consortium name="The Broad Institute Genomics Platform"/>
            <consortium name="The Broad Institute Genome Sequencing Center for Infectious Disease"/>
            <person name="Wu L."/>
            <person name="Ma J."/>
        </authorList>
    </citation>
    <scope>NUCLEOTIDE SEQUENCE [LARGE SCALE GENOMIC DNA]</scope>
    <source>
        <strain evidence="9">JCM 18303</strain>
    </source>
</reference>
<evidence type="ECO:0000256" key="4">
    <source>
        <dbReference type="ARBA" id="ARBA00022840"/>
    </source>
</evidence>
<name>A0ABP9QG22_9PSEU</name>
<evidence type="ECO:0000256" key="1">
    <source>
        <dbReference type="ARBA" id="ARBA00006432"/>
    </source>
</evidence>
<dbReference type="Gene3D" id="3.40.50.12780">
    <property type="entry name" value="N-terminal domain of ligase-like"/>
    <property type="match status" value="1"/>
</dbReference>
<keyword evidence="2 8" id="KW-0436">Ligase</keyword>
<keyword evidence="3" id="KW-0547">Nucleotide-binding</keyword>
<gene>
    <name evidence="8" type="ORF">GCM10023321_45460</name>
</gene>
<feature type="domain" description="AMP-binding enzyme C-terminal" evidence="6">
    <location>
        <begin position="541"/>
        <end position="615"/>
    </location>
</feature>
<dbReference type="PANTHER" id="PTHR42921:SF1">
    <property type="entry name" value="ACETOACETYL-COA SYNTHETASE"/>
    <property type="match status" value="1"/>
</dbReference>
<dbReference type="SUPFAM" id="SSF56801">
    <property type="entry name" value="Acetyl-CoA synthetase-like"/>
    <property type="match status" value="1"/>
</dbReference>
<dbReference type="InterPro" id="IPR000873">
    <property type="entry name" value="AMP-dep_synth/lig_dom"/>
</dbReference>
<evidence type="ECO:0000259" key="7">
    <source>
        <dbReference type="Pfam" id="PF16177"/>
    </source>
</evidence>
<dbReference type="PROSITE" id="PS00455">
    <property type="entry name" value="AMP_BINDING"/>
    <property type="match status" value="1"/>
</dbReference>
<evidence type="ECO:0000259" key="5">
    <source>
        <dbReference type="Pfam" id="PF00501"/>
    </source>
</evidence>
<dbReference type="Pfam" id="PF13193">
    <property type="entry name" value="AMP-binding_C"/>
    <property type="match status" value="1"/>
</dbReference>
<feature type="domain" description="Acetyl-coenzyme A synthetase N-terminal" evidence="7">
    <location>
        <begin position="34"/>
        <end position="89"/>
    </location>
</feature>
<accession>A0ABP9QG22</accession>
<dbReference type="InterPro" id="IPR042099">
    <property type="entry name" value="ANL_N_sf"/>
</dbReference>
<dbReference type="NCBIfam" id="NF002937">
    <property type="entry name" value="PRK03584.1"/>
    <property type="match status" value="1"/>
</dbReference>
<keyword evidence="9" id="KW-1185">Reference proteome</keyword>